<dbReference type="Proteomes" id="UP000737113">
    <property type="component" value="Unassembled WGS sequence"/>
</dbReference>
<feature type="domain" description="YHYH" evidence="3">
    <location>
        <begin position="607"/>
        <end position="779"/>
    </location>
</feature>
<keyword evidence="5" id="KW-1185">Reference proteome</keyword>
<gene>
    <name evidence="4" type="ORF">HC757_14300</name>
</gene>
<dbReference type="Pfam" id="PF14240">
    <property type="entry name" value="YHYH"/>
    <property type="match status" value="1"/>
</dbReference>
<dbReference type="RefSeq" id="WP_169565057.1">
    <property type="nucleotide sequence ID" value="NZ_JAAXYH010000011.1"/>
</dbReference>
<evidence type="ECO:0000256" key="2">
    <source>
        <dbReference type="SAM" id="SignalP"/>
    </source>
</evidence>
<evidence type="ECO:0000313" key="4">
    <source>
        <dbReference type="EMBL" id="NMH66331.1"/>
    </source>
</evidence>
<dbReference type="InterPro" id="IPR036610">
    <property type="entry name" value="PEBP-like_sf"/>
</dbReference>
<dbReference type="EMBL" id="JAAXYH010000011">
    <property type="protein sequence ID" value="NMH66331.1"/>
    <property type="molecule type" value="Genomic_DNA"/>
</dbReference>
<protein>
    <submittedName>
        <fullName evidence="4">YHYH protein</fullName>
    </submittedName>
</protein>
<feature type="signal peptide" evidence="2">
    <location>
        <begin position="1"/>
        <end position="24"/>
    </location>
</feature>
<organism evidence="4 5">
    <name type="scientific">Shewanella salipaludis</name>
    <dbReference type="NCBI Taxonomy" id="2723052"/>
    <lineage>
        <taxon>Bacteria</taxon>
        <taxon>Pseudomonadati</taxon>
        <taxon>Pseudomonadota</taxon>
        <taxon>Gammaproteobacteria</taxon>
        <taxon>Alteromonadales</taxon>
        <taxon>Shewanellaceae</taxon>
        <taxon>Shewanella</taxon>
    </lineage>
</organism>
<dbReference type="InterPro" id="IPR008914">
    <property type="entry name" value="PEBP"/>
</dbReference>
<dbReference type="SUPFAM" id="SSF49777">
    <property type="entry name" value="PEBP-like"/>
    <property type="match status" value="1"/>
</dbReference>
<dbReference type="PROSITE" id="PS51257">
    <property type="entry name" value="PROKAR_LIPOPROTEIN"/>
    <property type="match status" value="1"/>
</dbReference>
<comment type="caution">
    <text evidence="4">The sequence shown here is derived from an EMBL/GenBank/DDBJ whole genome shotgun (WGS) entry which is preliminary data.</text>
</comment>
<keyword evidence="2" id="KW-0732">Signal</keyword>
<dbReference type="InterPro" id="IPR025924">
    <property type="entry name" value="YHYH_dom"/>
</dbReference>
<evidence type="ECO:0000259" key="3">
    <source>
        <dbReference type="Pfam" id="PF14240"/>
    </source>
</evidence>
<feature type="region of interest" description="Disordered" evidence="1">
    <location>
        <begin position="24"/>
        <end position="63"/>
    </location>
</feature>
<sequence>MSRKLLFPLLVAAVLTACGGGDGAGDSTQDNGSGAGTGGTGTGGTGGTGGGTGTGSSDSPTLTQGPASVELANLFSAGSRVAALGRSFDGDGTSWLVPAEVRYQDNTVPMASDLYNAYVSGHSYADSAAAVAALDANGSDIVEIDADGEVISAFIFADNYFELYVNGIAIAKDPVPFTEFNSNIVRFRVKQPFTVAMHLVDWEENLGTGTENNQGSSFHPGDGGMVALFKDAGGNIIGKTDSSWKAQTFYTAPITDTACLSQSAGLRASSSCATTAPSDIATVYAAHWAVPENWAASDFDDSLWPNAYSYSNTTVGVDNKPAYTQFTDLFDNSASDAQFIWSSNLILDNQVLVRAIIGSSGSGTGTGSGSSGDFFLSSQALKSKLIMPLSATCEGADNGKMLPLSWENAPEGTQSFALAMYTFPNPSDTDFAGAHYYQIQYDIPAATTALSEGDHGTGLYGINSVNGQQSYSAPCSQGAAEHTYILSLYALSAPVGSLGLTAASTDLVALENAIADKVLGSSSLHMTRVRYNPNNDEHVPTSTPSDCATKSAAFEDYAGLVSVSCDSSTMTVNTLVGLPDRSQLDVDKANVGTHSWIGRVPLPQQPSWSVPLAPQYLASTGSNLNIHHPIGIAVDGVPILHYAKENSPDEVAQLGQDYSSRDTVLLGEVDQCGAHAGNGEDYHYHYAPLCLMDTQDPSKPLAYMFDGIPLYFGTGGGQLTSGGVNYGGGRYTNLDYRPQKVKTGERPLDECNAYDLHGDGSEYVYYSSATAPYTIGCYRAEASQATAMQTVAAHWENERLQDFTFGTEVELTDYDTLSLNGATWTYIEVTPSADNSHIPAGNVAMILYRPLVSGESGYQAGKDCYRFRYRLDKNDSTGSDDLVTAHCR</sequence>
<feature type="chain" id="PRO_5037836476" evidence="2">
    <location>
        <begin position="25"/>
        <end position="888"/>
    </location>
</feature>
<accession>A0A972G2J9</accession>
<evidence type="ECO:0000313" key="5">
    <source>
        <dbReference type="Proteomes" id="UP000737113"/>
    </source>
</evidence>
<dbReference type="Gene3D" id="3.90.280.10">
    <property type="entry name" value="PEBP-like"/>
    <property type="match status" value="1"/>
</dbReference>
<dbReference type="Pfam" id="PF01161">
    <property type="entry name" value="PBP"/>
    <property type="match status" value="1"/>
</dbReference>
<dbReference type="Gene3D" id="2.60.120.260">
    <property type="entry name" value="Galactose-binding domain-like"/>
    <property type="match status" value="1"/>
</dbReference>
<dbReference type="AlphaFoldDB" id="A0A972G2J9"/>
<evidence type="ECO:0000256" key="1">
    <source>
        <dbReference type="SAM" id="MobiDB-lite"/>
    </source>
</evidence>
<feature type="compositionally biased region" description="Gly residues" evidence="1">
    <location>
        <begin position="33"/>
        <end position="54"/>
    </location>
</feature>
<name>A0A972G2J9_9GAMM</name>
<reference evidence="4" key="1">
    <citation type="submission" date="2020-04" db="EMBL/GenBank/DDBJ databases">
        <title>Description of Shewanella salipaludis sp. nov., isolated from a salt marsh.</title>
        <authorList>
            <person name="Park S."/>
            <person name="Yoon J.-H."/>
        </authorList>
    </citation>
    <scope>NUCLEOTIDE SEQUENCE</scope>
    <source>
        <strain evidence="4">SHSM-M6</strain>
    </source>
</reference>
<proteinExistence type="predicted"/>